<dbReference type="GO" id="GO:0003677">
    <property type="term" value="F:DNA binding"/>
    <property type="evidence" value="ECO:0007669"/>
    <property type="project" value="InterPro"/>
</dbReference>
<dbReference type="Gene3D" id="1.10.10.10">
    <property type="entry name" value="Winged helix-like DNA-binding domain superfamily/Winged helix DNA-binding domain"/>
    <property type="match status" value="1"/>
</dbReference>
<dbReference type="SMART" id="SM00419">
    <property type="entry name" value="HTH_CRP"/>
    <property type="match status" value="1"/>
</dbReference>
<dbReference type="KEGG" id="caml:H6X83_04580"/>
<evidence type="ECO:0000259" key="2">
    <source>
        <dbReference type="SMART" id="SM00419"/>
    </source>
</evidence>
<dbReference type="GO" id="GO:0006355">
    <property type="term" value="P:regulation of DNA-templated transcription"/>
    <property type="evidence" value="ECO:0007669"/>
    <property type="project" value="InterPro"/>
</dbReference>
<dbReference type="EMBL" id="CP060696">
    <property type="protein sequence ID" value="QNO18909.1"/>
    <property type="molecule type" value="Genomic_DNA"/>
</dbReference>
<dbReference type="AlphaFoldDB" id="A0A7G9WJP7"/>
<dbReference type="Pfam" id="PF06970">
    <property type="entry name" value="RepA_N"/>
    <property type="match status" value="1"/>
</dbReference>
<keyword evidence="4" id="KW-1185">Reference proteome</keyword>
<dbReference type="InterPro" id="IPR036390">
    <property type="entry name" value="WH_DNA-bd_sf"/>
</dbReference>
<dbReference type="InterPro" id="IPR012318">
    <property type="entry name" value="HTH_CRP"/>
</dbReference>
<name>A0A7G9WJP7_9FIRM</name>
<dbReference type="Proteomes" id="UP000516046">
    <property type="component" value="Chromosome"/>
</dbReference>
<protein>
    <submittedName>
        <fullName evidence="3">Replication initiator protein A</fullName>
    </submittedName>
</protein>
<feature type="compositionally biased region" description="Low complexity" evidence="1">
    <location>
        <begin position="165"/>
        <end position="178"/>
    </location>
</feature>
<gene>
    <name evidence="3" type="ORF">H6X83_04580</name>
</gene>
<sequence length="365" mass="42009">MKNRRYRIEETVQERFIRMPYALFANPQYKPLTPKAKILYALLLDRMTLSIKHGWKNENGEVYLIYPRETIADLLGMQPKTVSNAFKELHDAKLIEEERPGCGRSNRIYVLHAEMAADDAEKFSVDMDSNNESDSDKELEKYERYMQMCKNDTHCIPETPENEVLTPSSAPEPLSLLPIQKGNNDASRKVKMTLEKSQNDLRETSKLPTIHTDLNQTDFIQTEGRDVRTPLPSMQNTVNSALQLFAEKCPSLPQPITIGWTPNHTERVYHQLEFLSQQHCSLDTLFTQVERSDFLTGRVAGYDKRVFRADIDWITRPDNASKILTGKYDTSPTVRPQDKPNHDIEAYERDCENLILEATEGLNAN</sequence>
<reference evidence="3 4" key="1">
    <citation type="submission" date="2020-08" db="EMBL/GenBank/DDBJ databases">
        <authorList>
            <person name="Ren C."/>
            <person name="Gu Y."/>
            <person name="Xu Y."/>
        </authorList>
    </citation>
    <scope>NUCLEOTIDE SEQUENCE [LARGE SCALE GENOMIC DNA]</scope>
    <source>
        <strain evidence="3 4">LBM18003</strain>
    </source>
</reference>
<evidence type="ECO:0000256" key="1">
    <source>
        <dbReference type="SAM" id="MobiDB-lite"/>
    </source>
</evidence>
<feature type="region of interest" description="Disordered" evidence="1">
    <location>
        <begin position="162"/>
        <end position="181"/>
    </location>
</feature>
<dbReference type="InterPro" id="IPR036388">
    <property type="entry name" value="WH-like_DNA-bd_sf"/>
</dbReference>
<accession>A0A7G9WJP7</accession>
<evidence type="ECO:0000313" key="4">
    <source>
        <dbReference type="Proteomes" id="UP000516046"/>
    </source>
</evidence>
<dbReference type="SUPFAM" id="SSF46785">
    <property type="entry name" value="Winged helix' DNA-binding domain"/>
    <property type="match status" value="1"/>
</dbReference>
<proteinExistence type="predicted"/>
<feature type="domain" description="HTH crp-type" evidence="2">
    <location>
        <begin position="58"/>
        <end position="112"/>
    </location>
</feature>
<dbReference type="RefSeq" id="WP_212507978.1">
    <property type="nucleotide sequence ID" value="NZ_CP060696.1"/>
</dbReference>
<dbReference type="InterPro" id="IPR010724">
    <property type="entry name" value="RepA_N"/>
</dbReference>
<evidence type="ECO:0000313" key="3">
    <source>
        <dbReference type="EMBL" id="QNO18909.1"/>
    </source>
</evidence>
<organism evidence="3 4">
    <name type="scientific">Caproicibacterium amylolyticum</name>
    <dbReference type="NCBI Taxonomy" id="2766537"/>
    <lineage>
        <taxon>Bacteria</taxon>
        <taxon>Bacillati</taxon>
        <taxon>Bacillota</taxon>
        <taxon>Clostridia</taxon>
        <taxon>Eubacteriales</taxon>
        <taxon>Oscillospiraceae</taxon>
        <taxon>Caproicibacterium</taxon>
    </lineage>
</organism>